<name>A0A8S5R199_9CAUD</name>
<evidence type="ECO:0000313" key="2">
    <source>
        <dbReference type="EMBL" id="DAE24930.1"/>
    </source>
</evidence>
<sequence>MALTRAFLKSMQLTDEQVTAIVEAHGETVDALKAKNSDLQKKLEEAKEVADKSEKSDGEYKSKYEKEKADFEEYKANQKKSEETSKKKSAYENLLRQAGIKEKAISQILALTKVDDLKLSEDGKLDGAENLTKSIKSDWSEFITKEQTKGAKVENPPANNGGDGMTKEQIMSIKDSVQRRQAIKDHIELFGYK</sequence>
<organism evidence="2">
    <name type="scientific">Siphoviridae sp. ctljn1</name>
    <dbReference type="NCBI Taxonomy" id="2826448"/>
    <lineage>
        <taxon>Viruses</taxon>
        <taxon>Duplodnaviria</taxon>
        <taxon>Heunggongvirae</taxon>
        <taxon>Uroviricota</taxon>
        <taxon>Caudoviricetes</taxon>
    </lineage>
</organism>
<dbReference type="InterPro" id="IPR009636">
    <property type="entry name" value="SCAF"/>
</dbReference>
<dbReference type="EMBL" id="BK015788">
    <property type="protein sequence ID" value="DAE24930.1"/>
    <property type="molecule type" value="Genomic_DNA"/>
</dbReference>
<reference evidence="2" key="1">
    <citation type="journal article" date="2021" name="Proc. Natl. Acad. Sci. U.S.A.">
        <title>A Catalog of Tens of Thousands of Viruses from Human Metagenomes Reveals Hidden Associations with Chronic Diseases.</title>
        <authorList>
            <person name="Tisza M.J."/>
            <person name="Buck C.B."/>
        </authorList>
    </citation>
    <scope>NUCLEOTIDE SEQUENCE</scope>
    <source>
        <strain evidence="2">Ctljn1</strain>
    </source>
</reference>
<feature type="region of interest" description="Disordered" evidence="1">
    <location>
        <begin position="146"/>
        <end position="166"/>
    </location>
</feature>
<dbReference type="Pfam" id="PF06810">
    <property type="entry name" value="Phage_scaffold"/>
    <property type="match status" value="1"/>
</dbReference>
<proteinExistence type="predicted"/>
<accession>A0A8S5R199</accession>
<evidence type="ECO:0000256" key="1">
    <source>
        <dbReference type="SAM" id="MobiDB-lite"/>
    </source>
</evidence>
<feature type="region of interest" description="Disordered" evidence="1">
    <location>
        <begin position="46"/>
        <end position="89"/>
    </location>
</feature>
<dbReference type="GO" id="GO:0019069">
    <property type="term" value="P:viral capsid assembly"/>
    <property type="evidence" value="ECO:0007669"/>
    <property type="project" value="InterPro"/>
</dbReference>
<protein>
    <submittedName>
        <fullName evidence="2">Minor structural protein</fullName>
    </submittedName>
</protein>